<organism evidence="17 18">
    <name type="scientific">Echria macrotheca</name>
    <dbReference type="NCBI Taxonomy" id="438768"/>
    <lineage>
        <taxon>Eukaryota</taxon>
        <taxon>Fungi</taxon>
        <taxon>Dikarya</taxon>
        <taxon>Ascomycota</taxon>
        <taxon>Pezizomycotina</taxon>
        <taxon>Sordariomycetes</taxon>
        <taxon>Sordariomycetidae</taxon>
        <taxon>Sordariales</taxon>
        <taxon>Schizotheciaceae</taxon>
        <taxon>Echria</taxon>
    </lineage>
</organism>
<comment type="caution">
    <text evidence="17">The sequence shown here is derived from an EMBL/GenBank/DDBJ whole genome shotgun (WGS) entry which is preliminary data.</text>
</comment>
<gene>
    <name evidence="17" type="ORF">QBC47DRAFT_432955</name>
</gene>
<evidence type="ECO:0000259" key="16">
    <source>
        <dbReference type="PROSITE" id="PS52035"/>
    </source>
</evidence>
<evidence type="ECO:0000256" key="6">
    <source>
        <dbReference type="ARBA" id="ARBA00022670"/>
    </source>
</evidence>
<dbReference type="PRINTS" id="PR00765">
    <property type="entry name" value="CRBOXYPTASEA"/>
</dbReference>
<evidence type="ECO:0000256" key="14">
    <source>
        <dbReference type="PROSITE-ProRule" id="PRU01379"/>
    </source>
</evidence>
<dbReference type="Gene3D" id="3.40.630.10">
    <property type="entry name" value="Zn peptidases"/>
    <property type="match status" value="1"/>
</dbReference>
<dbReference type="EMBL" id="MU839840">
    <property type="protein sequence ID" value="KAK1752048.1"/>
    <property type="molecule type" value="Genomic_DNA"/>
</dbReference>
<feature type="signal peptide" evidence="15">
    <location>
        <begin position="1"/>
        <end position="21"/>
    </location>
</feature>
<evidence type="ECO:0000256" key="2">
    <source>
        <dbReference type="ARBA" id="ARBA00003091"/>
    </source>
</evidence>
<comment type="cofactor">
    <cofactor evidence="1">
        <name>Zn(2+)</name>
        <dbReference type="ChEBI" id="CHEBI:29105"/>
    </cofactor>
</comment>
<evidence type="ECO:0000313" key="18">
    <source>
        <dbReference type="Proteomes" id="UP001239445"/>
    </source>
</evidence>
<dbReference type="SUPFAM" id="SSF53187">
    <property type="entry name" value="Zn-dependent exopeptidases"/>
    <property type="match status" value="1"/>
</dbReference>
<dbReference type="CDD" id="cd03860">
    <property type="entry name" value="M14_CP_A-B_like"/>
    <property type="match status" value="1"/>
</dbReference>
<evidence type="ECO:0000256" key="9">
    <source>
        <dbReference type="ARBA" id="ARBA00022801"/>
    </source>
</evidence>
<dbReference type="InterPro" id="IPR000834">
    <property type="entry name" value="Peptidase_M14"/>
</dbReference>
<evidence type="ECO:0000256" key="5">
    <source>
        <dbReference type="ARBA" id="ARBA00022525"/>
    </source>
</evidence>
<evidence type="ECO:0000256" key="4">
    <source>
        <dbReference type="ARBA" id="ARBA00005988"/>
    </source>
</evidence>
<sequence length="430" mass="46770">MKVSGLTAALLLGATGALASATPKVGKVSYDGYKAYRIATSGKDAAAIKDKLASFAAVQFNFDTQEHLDVAIAPEEVSAFEALSLPTTIMSEDLGAEIATEGNFGVYEKNVSTSAAVPSLTWFDAYHAYADHITFFNDLAASFPQNSEIFTVGSSFQGRSIFGIHLWGSGGKGSKPAVYFHGTVHAREWITAKVVEYITYKLLVDYSTDTAVKAILDKYDFYILPFVNPDGFVYTQSTNRLWRKNRQTRSGASCVGTDVNRNWPYKWELTGGASTNPCDETYKGAAAGDTPENKALTNFTLSLANSKGIKLYIDWHSYGQYILTPYGYNCQARPANQARQNALAQGLANKIREKYGTRFTYGPACSTLYATTGDSTDYITDVAKAEFAWTIELRPGGSSSGNNGFVLPAAQILPSSVEQWEGMKYLLANV</sequence>
<dbReference type="PANTHER" id="PTHR11705">
    <property type="entry name" value="PROTEASE FAMILY M14 CARBOXYPEPTIDASE A,B"/>
    <property type="match status" value="1"/>
</dbReference>
<keyword evidence="13" id="KW-0865">Zymogen</keyword>
<keyword evidence="10" id="KW-0862">Zinc</keyword>
<proteinExistence type="inferred from homology"/>
<evidence type="ECO:0000256" key="13">
    <source>
        <dbReference type="ARBA" id="ARBA00023145"/>
    </source>
</evidence>
<dbReference type="SMART" id="SM00631">
    <property type="entry name" value="Zn_pept"/>
    <property type="match status" value="1"/>
</dbReference>
<keyword evidence="7" id="KW-0479">Metal-binding</keyword>
<evidence type="ECO:0000256" key="3">
    <source>
        <dbReference type="ARBA" id="ARBA00004613"/>
    </source>
</evidence>
<dbReference type="InterPro" id="IPR057246">
    <property type="entry name" value="CARBOXYPEPT_ZN_1"/>
</dbReference>
<dbReference type="GO" id="GO:0006508">
    <property type="term" value="P:proteolysis"/>
    <property type="evidence" value="ECO:0007669"/>
    <property type="project" value="UniProtKB-KW"/>
</dbReference>
<evidence type="ECO:0000256" key="7">
    <source>
        <dbReference type="ARBA" id="ARBA00022723"/>
    </source>
</evidence>
<dbReference type="Pfam" id="PF00246">
    <property type="entry name" value="Peptidase_M14"/>
    <property type="match status" value="1"/>
</dbReference>
<keyword evidence="8 15" id="KW-0732">Signal</keyword>
<dbReference type="PROSITE" id="PS52035">
    <property type="entry name" value="PEPTIDASE_M14"/>
    <property type="match status" value="1"/>
</dbReference>
<keyword evidence="17" id="KW-0121">Carboxypeptidase</keyword>
<dbReference type="PROSITE" id="PS00132">
    <property type="entry name" value="CARBOXYPEPT_ZN_1"/>
    <property type="match status" value="1"/>
</dbReference>
<evidence type="ECO:0000256" key="10">
    <source>
        <dbReference type="ARBA" id="ARBA00022833"/>
    </source>
</evidence>
<dbReference type="GO" id="GO:0005576">
    <property type="term" value="C:extracellular region"/>
    <property type="evidence" value="ECO:0007669"/>
    <property type="project" value="UniProtKB-SubCell"/>
</dbReference>
<name>A0AAJ0B5H0_9PEZI</name>
<evidence type="ECO:0000256" key="1">
    <source>
        <dbReference type="ARBA" id="ARBA00001947"/>
    </source>
</evidence>
<dbReference type="Proteomes" id="UP001239445">
    <property type="component" value="Unassembled WGS sequence"/>
</dbReference>
<keyword evidence="11" id="KW-0843">Virulence</keyword>
<evidence type="ECO:0000256" key="8">
    <source>
        <dbReference type="ARBA" id="ARBA00022729"/>
    </source>
</evidence>
<dbReference type="GO" id="GO:0008270">
    <property type="term" value="F:zinc ion binding"/>
    <property type="evidence" value="ECO:0007669"/>
    <property type="project" value="InterPro"/>
</dbReference>
<dbReference type="GO" id="GO:0004181">
    <property type="term" value="F:metallocarboxypeptidase activity"/>
    <property type="evidence" value="ECO:0007669"/>
    <property type="project" value="InterPro"/>
</dbReference>
<evidence type="ECO:0000256" key="12">
    <source>
        <dbReference type="ARBA" id="ARBA00023049"/>
    </source>
</evidence>
<dbReference type="SUPFAM" id="SSF54897">
    <property type="entry name" value="Protease propeptides/inhibitors"/>
    <property type="match status" value="1"/>
</dbReference>
<comment type="function">
    <text evidence="2">Extracellular metalloprotease that contributes to pathogenicity.</text>
</comment>
<feature type="chain" id="PRO_5042473252" evidence="15">
    <location>
        <begin position="22"/>
        <end position="430"/>
    </location>
</feature>
<keyword evidence="12" id="KW-0482">Metalloprotease</keyword>
<feature type="active site" description="Proton donor/acceptor" evidence="14">
    <location>
        <position position="392"/>
    </location>
</feature>
<dbReference type="FunFam" id="3.40.630.10:FF:000165">
    <property type="entry name" value="Glucan 1,4-alpha-glucosidase, putative"/>
    <property type="match status" value="1"/>
</dbReference>
<comment type="subcellular location">
    <subcellularLocation>
        <location evidence="3">Secreted</location>
    </subcellularLocation>
</comment>
<keyword evidence="5" id="KW-0964">Secreted</keyword>
<comment type="similarity">
    <text evidence="4 14">Belongs to the peptidase M14 family.</text>
</comment>
<dbReference type="AlphaFoldDB" id="A0AAJ0B5H0"/>
<keyword evidence="18" id="KW-1185">Reference proteome</keyword>
<feature type="domain" description="Peptidase M14" evidence="16">
    <location>
        <begin position="125"/>
        <end position="430"/>
    </location>
</feature>
<dbReference type="PANTHER" id="PTHR11705:SF143">
    <property type="entry name" value="SLL0236 PROTEIN"/>
    <property type="match status" value="1"/>
</dbReference>
<evidence type="ECO:0000256" key="15">
    <source>
        <dbReference type="SAM" id="SignalP"/>
    </source>
</evidence>
<reference evidence="17" key="1">
    <citation type="submission" date="2023-06" db="EMBL/GenBank/DDBJ databases">
        <title>Genome-scale phylogeny and comparative genomics of the fungal order Sordariales.</title>
        <authorList>
            <consortium name="Lawrence Berkeley National Laboratory"/>
            <person name="Hensen N."/>
            <person name="Bonometti L."/>
            <person name="Westerberg I."/>
            <person name="Brannstrom I.O."/>
            <person name="Guillou S."/>
            <person name="Cros-Aarteil S."/>
            <person name="Calhoun S."/>
            <person name="Haridas S."/>
            <person name="Kuo A."/>
            <person name="Mondo S."/>
            <person name="Pangilinan J."/>
            <person name="Riley R."/>
            <person name="Labutti K."/>
            <person name="Andreopoulos B."/>
            <person name="Lipzen A."/>
            <person name="Chen C."/>
            <person name="Yanf M."/>
            <person name="Daum C."/>
            <person name="Ng V."/>
            <person name="Clum A."/>
            <person name="Steindorff A."/>
            <person name="Ohm R."/>
            <person name="Martin F."/>
            <person name="Silar P."/>
            <person name="Natvig D."/>
            <person name="Lalanne C."/>
            <person name="Gautier V."/>
            <person name="Ament-Velasquez S.L."/>
            <person name="Kruys A."/>
            <person name="Hutchinson M.I."/>
            <person name="Powell A.J."/>
            <person name="Barry K."/>
            <person name="Miller A.N."/>
            <person name="Grigoriev I.V."/>
            <person name="Debuchy R."/>
            <person name="Gladieux P."/>
            <person name="Thoren M.H."/>
            <person name="Johannesson H."/>
        </authorList>
    </citation>
    <scope>NUCLEOTIDE SEQUENCE</scope>
    <source>
        <strain evidence="17">PSN4</strain>
    </source>
</reference>
<evidence type="ECO:0000256" key="11">
    <source>
        <dbReference type="ARBA" id="ARBA00023026"/>
    </source>
</evidence>
<keyword evidence="6" id="KW-0645">Protease</keyword>
<evidence type="ECO:0000313" key="17">
    <source>
        <dbReference type="EMBL" id="KAK1752048.1"/>
    </source>
</evidence>
<protein>
    <submittedName>
        <fullName evidence="17">Carboxypeptidase</fullName>
    </submittedName>
</protein>
<accession>A0AAJ0B5H0</accession>
<keyword evidence="9" id="KW-0378">Hydrolase</keyword>